<keyword evidence="1" id="KW-0732">Signal</keyword>
<feature type="signal peptide" evidence="1">
    <location>
        <begin position="1"/>
        <end position="22"/>
    </location>
</feature>
<dbReference type="RefSeq" id="WP_222509192.1">
    <property type="nucleotide sequence ID" value="NZ_JAHVJA010000008.1"/>
</dbReference>
<evidence type="ECO:0000313" key="2">
    <source>
        <dbReference type="EMBL" id="MBY6141111.1"/>
    </source>
</evidence>
<reference evidence="2 3" key="1">
    <citation type="submission" date="2021-06" db="EMBL/GenBank/DDBJ databases">
        <title>50 bacteria genomes isolated from Dapeng, Shenzhen, China.</title>
        <authorList>
            <person name="Zheng W."/>
            <person name="Yu S."/>
            <person name="Huang Y."/>
        </authorList>
    </citation>
    <scope>NUCLEOTIDE SEQUENCE [LARGE SCALE GENOMIC DNA]</scope>
    <source>
        <strain evidence="2 3">DP1N14-2</strain>
    </source>
</reference>
<protein>
    <recommendedName>
        <fullName evidence="4">Lipoprotein</fullName>
    </recommendedName>
</protein>
<gene>
    <name evidence="2" type="ORF">KUV26_16870</name>
</gene>
<feature type="chain" id="PRO_5046111875" description="Lipoprotein" evidence="1">
    <location>
        <begin position="23"/>
        <end position="88"/>
    </location>
</feature>
<dbReference type="PROSITE" id="PS51257">
    <property type="entry name" value="PROKAR_LIPOPROTEIN"/>
    <property type="match status" value="1"/>
</dbReference>
<keyword evidence="3" id="KW-1185">Reference proteome</keyword>
<sequence length="88" mass="9689">MRSNGLRLGLALLALSFLTACAGARRAVFDASAVPEPPKYTAKFKRDLAAEIEAAPRNDLIIQALVDASQHYDRIRRLKGKKGKPRNE</sequence>
<dbReference type="EMBL" id="JAHVJA010000008">
    <property type="protein sequence ID" value="MBY6141111.1"/>
    <property type="molecule type" value="Genomic_DNA"/>
</dbReference>
<proteinExistence type="predicted"/>
<comment type="caution">
    <text evidence="2">The sequence shown here is derived from an EMBL/GenBank/DDBJ whole genome shotgun (WGS) entry which is preliminary data.</text>
</comment>
<accession>A0ABS7NLT4</accession>
<evidence type="ECO:0008006" key="4">
    <source>
        <dbReference type="Google" id="ProtNLM"/>
    </source>
</evidence>
<dbReference type="Proteomes" id="UP000766629">
    <property type="component" value="Unassembled WGS sequence"/>
</dbReference>
<evidence type="ECO:0000313" key="3">
    <source>
        <dbReference type="Proteomes" id="UP000766629"/>
    </source>
</evidence>
<name>A0ABS7NLT4_9RHOB</name>
<organism evidence="2 3">
    <name type="scientific">Leisingera daeponensis</name>
    <dbReference type="NCBI Taxonomy" id="405746"/>
    <lineage>
        <taxon>Bacteria</taxon>
        <taxon>Pseudomonadati</taxon>
        <taxon>Pseudomonadota</taxon>
        <taxon>Alphaproteobacteria</taxon>
        <taxon>Rhodobacterales</taxon>
        <taxon>Roseobacteraceae</taxon>
        <taxon>Leisingera</taxon>
    </lineage>
</organism>
<evidence type="ECO:0000256" key="1">
    <source>
        <dbReference type="SAM" id="SignalP"/>
    </source>
</evidence>